<accession>A0AAD0YPG3</accession>
<proteinExistence type="predicted"/>
<keyword evidence="1" id="KW-1133">Transmembrane helix</keyword>
<feature type="transmembrane region" description="Helical" evidence="1">
    <location>
        <begin position="63"/>
        <end position="85"/>
    </location>
</feature>
<evidence type="ECO:0000256" key="1">
    <source>
        <dbReference type="SAM" id="Phobius"/>
    </source>
</evidence>
<reference evidence="2 3" key="1">
    <citation type="submission" date="2018-11" db="EMBL/GenBank/DDBJ databases">
        <title>Proposal to divide the Flavobacteriaceae and reorganize its genera based on Amino Acid Identity values calculated from whole genome sequences.</title>
        <authorList>
            <person name="Nicholson A.C."/>
            <person name="Gulvik C.A."/>
            <person name="Whitney A.M."/>
            <person name="Humrighouse B.W."/>
            <person name="Bell M."/>
            <person name="Holmes B."/>
            <person name="Steigerwalt A.G."/>
            <person name="Villarma A."/>
            <person name="Sheth M."/>
            <person name="Batra D."/>
            <person name="Pryor J."/>
            <person name="Bernardet J.-F."/>
            <person name="Hugo C."/>
            <person name="Kampfer P."/>
            <person name="Newman J."/>
            <person name="McQuiston J.R."/>
        </authorList>
    </citation>
    <scope>NUCLEOTIDE SEQUENCE [LARGE SCALE GENOMIC DNA]</scope>
    <source>
        <strain evidence="2 3">G0041</strain>
    </source>
</reference>
<evidence type="ECO:0000313" key="2">
    <source>
        <dbReference type="EMBL" id="AZA92622.1"/>
    </source>
</evidence>
<dbReference type="RefSeq" id="WP_123859317.1">
    <property type="nucleotide sequence ID" value="NZ_CP033923.1"/>
</dbReference>
<dbReference type="Proteomes" id="UP000278288">
    <property type="component" value="Chromosome"/>
</dbReference>
<keyword evidence="1" id="KW-0812">Transmembrane</keyword>
<protein>
    <submittedName>
        <fullName evidence="2">DUF4280 domain-containing protein</fullName>
    </submittedName>
</protein>
<organism evidence="2 3">
    <name type="scientific">Chryseobacterium nakagawai</name>
    <dbReference type="NCBI Taxonomy" id="1241982"/>
    <lineage>
        <taxon>Bacteria</taxon>
        <taxon>Pseudomonadati</taxon>
        <taxon>Bacteroidota</taxon>
        <taxon>Flavobacteriia</taxon>
        <taxon>Flavobacteriales</taxon>
        <taxon>Weeksellaceae</taxon>
        <taxon>Chryseobacterium group</taxon>
        <taxon>Chryseobacterium</taxon>
    </lineage>
</organism>
<keyword evidence="3" id="KW-1185">Reference proteome</keyword>
<dbReference type="AlphaFoldDB" id="A0AAD0YPG3"/>
<name>A0AAD0YPG3_CHRNA</name>
<gene>
    <name evidence="2" type="ORF">EG343_19470</name>
</gene>
<evidence type="ECO:0000313" key="3">
    <source>
        <dbReference type="Proteomes" id="UP000278288"/>
    </source>
</evidence>
<keyword evidence="1" id="KW-0472">Membrane</keyword>
<dbReference type="KEGG" id="cnk:EG343_19470"/>
<feature type="transmembrane region" description="Helical" evidence="1">
    <location>
        <begin position="91"/>
        <end position="113"/>
    </location>
</feature>
<sequence>MAESFVPQETTVVCTNMTNGAPQKLGMYERTSITIYRSKEQPLLNKLDRKLSGSFQCKTSMKFWGGLQILCAVLAVGALVIATVATGGLALVAAGVMFAAAAVSVGSGITAIYKAAHDCDATLTSNWEEYHKIVNIEKSNALLNKSFMSCSKGGIVTIIMDPVLAQEAASQISSSNNKEIAAHFTAQAVMGVITVATTFSPIGILVGAPLAVYNYWNGESDKQKVRDANTKLRFTDKEQKNKSFLDQSGDAAKQEGINGAIGSPGALIEEGMTVTARNQALLRQAQQYGMEAIERQAAGRVASAESARLAQDILMRSQSTAFNWKGLGGGLLKGFLGGMINFGIDYSVDQYEESKNNESIDVALSADDVNAAGEKNDKGGISIVAQEG</sequence>
<dbReference type="EMBL" id="CP033923">
    <property type="protein sequence ID" value="AZA92622.1"/>
    <property type="molecule type" value="Genomic_DNA"/>
</dbReference>
<feature type="transmembrane region" description="Helical" evidence="1">
    <location>
        <begin position="188"/>
        <end position="216"/>
    </location>
</feature>